<name>A0A930YFQ8_9ACTN</name>
<dbReference type="AlphaFoldDB" id="A0A930YFQ8"/>
<reference evidence="1" key="1">
    <citation type="submission" date="2020-11" db="EMBL/GenBank/DDBJ databases">
        <title>Nocardioides cynanchi sp. nov., isolated from soil of rhizosphere of Cynanchum wilfordii.</title>
        <authorList>
            <person name="Lee J.-S."/>
            <person name="Suh M.K."/>
            <person name="Kim J.-S."/>
        </authorList>
    </citation>
    <scope>NUCLEOTIDE SEQUENCE</scope>
    <source>
        <strain evidence="1">KCTC 19276</strain>
    </source>
</reference>
<dbReference type="Proteomes" id="UP000660668">
    <property type="component" value="Unassembled WGS sequence"/>
</dbReference>
<comment type="caution">
    <text evidence="1">The sequence shown here is derived from an EMBL/GenBank/DDBJ whole genome shotgun (WGS) entry which is preliminary data.</text>
</comment>
<accession>A0A930YFQ8</accession>
<evidence type="ECO:0000313" key="2">
    <source>
        <dbReference type="Proteomes" id="UP000660668"/>
    </source>
</evidence>
<gene>
    <name evidence="1" type="ORF">ISU10_03245</name>
</gene>
<sequence length="98" mass="10656">MGTYVTDDPASLRYAAAQLRHRAEVFQGVAAEVDSAATTMVYVGPAGDQFRADMGATSNRLRGTCDRIVDLAGRLLREADRVEAERLAAARADTIYYD</sequence>
<dbReference type="RefSeq" id="WP_194694935.1">
    <property type="nucleotide sequence ID" value="NZ_JADKPO010000003.1"/>
</dbReference>
<dbReference type="EMBL" id="JADKPO010000003">
    <property type="protein sequence ID" value="MBF4766781.1"/>
    <property type="molecule type" value="Genomic_DNA"/>
</dbReference>
<organism evidence="1 2">
    <name type="scientific">Nocardioides agariphilus</name>
    <dbReference type="NCBI Taxonomy" id="433664"/>
    <lineage>
        <taxon>Bacteria</taxon>
        <taxon>Bacillati</taxon>
        <taxon>Actinomycetota</taxon>
        <taxon>Actinomycetes</taxon>
        <taxon>Propionibacteriales</taxon>
        <taxon>Nocardioidaceae</taxon>
        <taxon>Nocardioides</taxon>
    </lineage>
</organism>
<keyword evidence="2" id="KW-1185">Reference proteome</keyword>
<evidence type="ECO:0000313" key="1">
    <source>
        <dbReference type="EMBL" id="MBF4766781.1"/>
    </source>
</evidence>
<proteinExistence type="predicted"/>
<protein>
    <submittedName>
        <fullName evidence="1">Uncharacterized protein</fullName>
    </submittedName>
</protein>